<evidence type="ECO:0000313" key="10">
    <source>
        <dbReference type="EMBL" id="MCW3171120.1"/>
    </source>
</evidence>
<feature type="transmembrane region" description="Helical" evidence="8">
    <location>
        <begin position="240"/>
        <end position="258"/>
    </location>
</feature>
<proteinExistence type="inferred from homology"/>
<feature type="transmembrane region" description="Helical" evidence="8">
    <location>
        <begin position="93"/>
        <end position="114"/>
    </location>
</feature>
<comment type="caution">
    <text evidence="8">Lacks conserved residue(s) required for the propagation of feature annotation.</text>
</comment>
<feature type="transmembrane region" description="Helical" evidence="8">
    <location>
        <begin position="297"/>
        <end position="321"/>
    </location>
</feature>
<feature type="domain" description="Major facilitator superfamily (MFS) profile" evidence="9">
    <location>
        <begin position="1"/>
        <end position="380"/>
    </location>
</feature>
<evidence type="ECO:0000256" key="8">
    <source>
        <dbReference type="RuleBase" id="RU365088"/>
    </source>
</evidence>
<feature type="transmembrane region" description="Helical" evidence="8">
    <location>
        <begin position="206"/>
        <end position="228"/>
    </location>
</feature>
<comment type="caution">
    <text evidence="10">The sequence shown here is derived from an EMBL/GenBank/DDBJ whole genome shotgun (WGS) entry which is preliminary data.</text>
</comment>
<feature type="transmembrane region" description="Helical" evidence="8">
    <location>
        <begin position="270"/>
        <end position="291"/>
    </location>
</feature>
<feature type="transmembrane region" description="Helical" evidence="8">
    <location>
        <begin position="68"/>
        <end position="87"/>
    </location>
</feature>
<feature type="transmembrane region" description="Helical" evidence="8">
    <location>
        <begin position="333"/>
        <end position="354"/>
    </location>
</feature>
<keyword evidence="4" id="KW-1003">Cell membrane</keyword>
<evidence type="ECO:0000256" key="3">
    <source>
        <dbReference type="ARBA" id="ARBA00022448"/>
    </source>
</evidence>
<comment type="subcellular location">
    <subcellularLocation>
        <location evidence="8">Cell inner membrane</location>
        <topology evidence="8">Multi-pass membrane protein</topology>
    </subcellularLocation>
    <subcellularLocation>
        <location evidence="1">Cell membrane</location>
        <topology evidence="1">Multi-pass membrane protein</topology>
    </subcellularLocation>
</comment>
<keyword evidence="7 8" id="KW-0472">Membrane</keyword>
<dbReference type="InterPro" id="IPR004812">
    <property type="entry name" value="Efflux_drug-R_Bcr/CmlA"/>
</dbReference>
<evidence type="ECO:0000259" key="9">
    <source>
        <dbReference type="PROSITE" id="PS50850"/>
    </source>
</evidence>
<dbReference type="InterPro" id="IPR011701">
    <property type="entry name" value="MFS"/>
</dbReference>
<dbReference type="PANTHER" id="PTHR23502:SF132">
    <property type="entry name" value="POLYAMINE TRANSPORTER 2-RELATED"/>
    <property type="match status" value="1"/>
</dbReference>
<evidence type="ECO:0000256" key="4">
    <source>
        <dbReference type="ARBA" id="ARBA00022475"/>
    </source>
</evidence>
<dbReference type="CDD" id="cd17320">
    <property type="entry name" value="MFS_MdfA_MDR_like"/>
    <property type="match status" value="1"/>
</dbReference>
<reference evidence="10" key="1">
    <citation type="submission" date="2022-10" db="EMBL/GenBank/DDBJ databases">
        <title>Shewanella flava sp. nov, isolated from the estuary of the Fenhe River into the Yellow River.</title>
        <authorList>
            <person name="Li Y."/>
        </authorList>
    </citation>
    <scope>NUCLEOTIDE SEQUENCE</scope>
    <source>
        <strain evidence="10">FYR11-62</strain>
    </source>
</reference>
<keyword evidence="8" id="KW-0997">Cell inner membrane</keyword>
<dbReference type="SUPFAM" id="SSF103473">
    <property type="entry name" value="MFS general substrate transporter"/>
    <property type="match status" value="1"/>
</dbReference>
<evidence type="ECO:0000256" key="2">
    <source>
        <dbReference type="ARBA" id="ARBA00006236"/>
    </source>
</evidence>
<dbReference type="Gene3D" id="1.20.1720.10">
    <property type="entry name" value="Multidrug resistance protein D"/>
    <property type="match status" value="1"/>
</dbReference>
<evidence type="ECO:0000256" key="6">
    <source>
        <dbReference type="ARBA" id="ARBA00022989"/>
    </source>
</evidence>
<evidence type="ECO:0000256" key="7">
    <source>
        <dbReference type="ARBA" id="ARBA00023136"/>
    </source>
</evidence>
<comment type="similarity">
    <text evidence="2 8">Belongs to the major facilitator superfamily. Bcr/CmlA family.</text>
</comment>
<dbReference type="EMBL" id="JAPDMX010000002">
    <property type="protein sequence ID" value="MCW3171120.1"/>
    <property type="molecule type" value="Genomic_DNA"/>
</dbReference>
<protein>
    <recommendedName>
        <fullName evidence="8">Bcr/CflA family efflux transporter</fullName>
    </recommendedName>
</protein>
<organism evidence="10 11">
    <name type="scientific">Shewanella subflava</name>
    <dbReference type="NCBI Taxonomy" id="2986476"/>
    <lineage>
        <taxon>Bacteria</taxon>
        <taxon>Pseudomonadati</taxon>
        <taxon>Pseudomonadota</taxon>
        <taxon>Gammaproteobacteria</taxon>
        <taxon>Alteromonadales</taxon>
        <taxon>Shewanellaceae</taxon>
        <taxon>Shewanella</taxon>
    </lineage>
</organism>
<dbReference type="InterPro" id="IPR020846">
    <property type="entry name" value="MFS_dom"/>
</dbReference>
<keyword evidence="5 8" id="KW-0812">Transmembrane</keyword>
<dbReference type="InterPro" id="IPR036259">
    <property type="entry name" value="MFS_trans_sf"/>
</dbReference>
<evidence type="ECO:0000313" key="11">
    <source>
        <dbReference type="Proteomes" id="UP001163714"/>
    </source>
</evidence>
<dbReference type="RefSeq" id="WP_264724738.1">
    <property type="nucleotide sequence ID" value="NZ_JAPDMX010000002.1"/>
</dbReference>
<dbReference type="Pfam" id="PF07690">
    <property type="entry name" value="MFS_1"/>
    <property type="match status" value="1"/>
</dbReference>
<evidence type="ECO:0000256" key="5">
    <source>
        <dbReference type="ARBA" id="ARBA00022692"/>
    </source>
</evidence>
<feature type="transmembrane region" description="Helical" evidence="8">
    <location>
        <begin position="38"/>
        <end position="56"/>
    </location>
</feature>
<name>A0ABT3I4W6_9GAMM</name>
<keyword evidence="3 8" id="KW-0813">Transport</keyword>
<accession>A0ABT3I4W6</accession>
<dbReference type="NCBIfam" id="TIGR00710">
    <property type="entry name" value="efflux_Bcr_CflA"/>
    <property type="match status" value="1"/>
</dbReference>
<feature type="transmembrane region" description="Helical" evidence="8">
    <location>
        <begin position="153"/>
        <end position="173"/>
    </location>
</feature>
<keyword evidence="11" id="KW-1185">Reference proteome</keyword>
<evidence type="ECO:0000256" key="1">
    <source>
        <dbReference type="ARBA" id="ARBA00004651"/>
    </source>
</evidence>
<keyword evidence="6 8" id="KW-1133">Transmembrane helix</keyword>
<dbReference type="PROSITE" id="PS50850">
    <property type="entry name" value="MFS"/>
    <property type="match status" value="1"/>
</dbReference>
<dbReference type="Proteomes" id="UP001163714">
    <property type="component" value="Unassembled WGS sequence"/>
</dbReference>
<gene>
    <name evidence="10" type="ORF">OHT75_01335</name>
</gene>
<feature type="transmembrane region" description="Helical" evidence="8">
    <location>
        <begin position="126"/>
        <end position="147"/>
    </location>
</feature>
<sequence length="390" mass="42340">MLIPMLAAIVAITPLAIDMYLPAMSTLAKGFGTDVTMVQQSLSIYLAGYALGMLTFGPIADKIGRRPLVIIGLIGFSVVSFLLALTQTIEQFLVLRFLQAFIGAAATVVVPGYIKEIYGENTAKGMSYVSLIMMLAPLIAPTIGSFILELGDWHLIFFMLSFYAAALLILILLKLKMPSDTDKLQRSDKSFFRSYYTVFSRQGVKLHIASGVLTSFAFFCYLTASPFIYMEVFGLDKSLFAILFSSNVGALMLANIVNSRIVSRYGSKRMLHAGTVFASLAAIGLVLVNVFDLSYHFTVIMLIPLMGALGIMSVNADAIVLMKFKQETGTATAVIGTLRFGFGATAGPLLAFFYTGTAVPFASLMLFSIVMVALCQTLQNYQSKSHSITD</sequence>
<dbReference type="PANTHER" id="PTHR23502">
    <property type="entry name" value="MAJOR FACILITATOR SUPERFAMILY"/>
    <property type="match status" value="1"/>
</dbReference>